<protein>
    <recommendedName>
        <fullName evidence="3">Phage tail tape measure protein domain-containing protein</fullName>
    </recommendedName>
</protein>
<proteinExistence type="predicted"/>
<dbReference type="Proteomes" id="UP000548726">
    <property type="component" value="Unassembled WGS sequence"/>
</dbReference>
<keyword evidence="2" id="KW-0812">Transmembrane</keyword>
<sequence length="718" mass="74672">MSDGLVASFELDFKVGPTGALKEVLEILAKFDQSLDKLRRSINPFEEFSSPVARATQATSRLNEVLGHTATTTDVVAESVTVLGGALNEIGEGATQAATGLGRMGAEAETAAAQVSTAMERAQAAYRAAASMANVPSGSGGGGPSGPGYFSRVGTAGKGFHDAIQTGFGSAFGAAAAGFGVLAPVHSAAEYDNLLTHIGITEQIPVEQNAAFAQALGRRIDRIAQQTGQRSADLVESASFLSMEGYSMDQINAFVPQIARISTAYNAHPDAVAKTAFALSQNFHLTEAQMPAGLAMVARVGKEAALPLEQLAPLFPEVAATAAQLGVTGLQGVADISSMMAVIRKNVGSEGKATTDMRQVMSTLTSNHGRHRFRELLGWDPRDVMDAAQDRGADPLSAVIDKITAIPNVRTRQHAISDLFVGMEDQTGASAMIRDFGQMMDIRKRIQDTSPEMLQKDFLVGLTSTLIRLNAFEDGLAQIDRRVGTAFVPILNVGTVALHGITNAFDAVNRATGDAAKVAVTGAGAILGLTAALGAVGAVLIPFKAGLGLVNAMTGGWLLRIGLLGGRILKLPFSFMVRGAGLLVGALGPVGLAVAGVTAALGVAYLAWRNWDKIKPMLSSLGSWIAGWARQIGGYLAAMLHPLDQWFDHTGIGQAMDKWLAHPAVPAAVPAAPAGHEAAGGKFGLHVSHDPGLAVRQTSGKPGMVSITPDRGRMVAVP</sequence>
<dbReference type="NCBIfam" id="TIGR01760">
    <property type="entry name" value="tape_meas_TP901"/>
    <property type="match status" value="1"/>
</dbReference>
<dbReference type="AlphaFoldDB" id="A0A6V8I954"/>
<comment type="caution">
    <text evidence="4">The sequence shown here is derived from an EMBL/GenBank/DDBJ whole genome shotgun (WGS) entry which is preliminary data.</text>
</comment>
<dbReference type="InterPro" id="IPR010090">
    <property type="entry name" value="Phage_tape_meas"/>
</dbReference>
<dbReference type="RefSeq" id="WP_202205799.1">
    <property type="nucleotide sequence ID" value="NZ_BLJP01000009.1"/>
</dbReference>
<accession>A0A6V8I954</accession>
<feature type="transmembrane region" description="Helical" evidence="2">
    <location>
        <begin position="581"/>
        <end position="608"/>
    </location>
</feature>
<dbReference type="PANTHER" id="PTHR37813:SF1">
    <property type="entry name" value="FELS-2 PROPHAGE PROTEIN"/>
    <property type="match status" value="1"/>
</dbReference>
<feature type="transmembrane region" description="Helical" evidence="2">
    <location>
        <begin position="548"/>
        <end position="569"/>
    </location>
</feature>
<keyword evidence="5" id="KW-1185">Reference proteome</keyword>
<evidence type="ECO:0000259" key="3">
    <source>
        <dbReference type="Pfam" id="PF10145"/>
    </source>
</evidence>
<evidence type="ECO:0000313" key="5">
    <source>
        <dbReference type="Proteomes" id="UP000548726"/>
    </source>
</evidence>
<dbReference type="Pfam" id="PF10145">
    <property type="entry name" value="PhageMin_Tail"/>
    <property type="match status" value="1"/>
</dbReference>
<keyword evidence="1" id="KW-1188">Viral release from host cell</keyword>
<keyword evidence="2" id="KW-0472">Membrane</keyword>
<feature type="transmembrane region" description="Helical" evidence="2">
    <location>
        <begin position="518"/>
        <end position="541"/>
    </location>
</feature>
<feature type="domain" description="Phage tail tape measure protein" evidence="3">
    <location>
        <begin position="224"/>
        <end position="420"/>
    </location>
</feature>
<name>A0A6V8I954_9PROT</name>
<evidence type="ECO:0000313" key="4">
    <source>
        <dbReference type="EMBL" id="GFE94149.1"/>
    </source>
</evidence>
<organism evidence="4 5">
    <name type="scientific">Acetobacter persici</name>
    <dbReference type="NCBI Taxonomy" id="1076596"/>
    <lineage>
        <taxon>Bacteria</taxon>
        <taxon>Pseudomonadati</taxon>
        <taxon>Pseudomonadota</taxon>
        <taxon>Alphaproteobacteria</taxon>
        <taxon>Acetobacterales</taxon>
        <taxon>Acetobacteraceae</taxon>
        <taxon>Acetobacter</taxon>
    </lineage>
</organism>
<evidence type="ECO:0000256" key="1">
    <source>
        <dbReference type="ARBA" id="ARBA00022612"/>
    </source>
</evidence>
<gene>
    <name evidence="4" type="ORF">DmAi_22080</name>
</gene>
<evidence type="ECO:0000256" key="2">
    <source>
        <dbReference type="SAM" id="Phobius"/>
    </source>
</evidence>
<dbReference type="PANTHER" id="PTHR37813">
    <property type="entry name" value="FELS-2 PROPHAGE PROTEIN"/>
    <property type="match status" value="1"/>
</dbReference>
<dbReference type="EMBL" id="BLJP01000009">
    <property type="protein sequence ID" value="GFE94149.1"/>
    <property type="molecule type" value="Genomic_DNA"/>
</dbReference>
<keyword evidence="2" id="KW-1133">Transmembrane helix</keyword>
<reference evidence="4 5" key="1">
    <citation type="journal article" date="2020" name="Cell Rep.">
        <title>Local necrotic cells trigger systemic immune activation via gut microbiome dysbiosis in Drosophila.</title>
        <authorList>
            <person name="Kosakamoto H."/>
            <person name="Yamauchi T."/>
            <person name="Akuzawa-Tokita Y."/>
            <person name="Nishimura K."/>
            <person name="Soga T."/>
            <person name="Murakami T."/>
            <person name="Mori H."/>
            <person name="Yamamoto K."/>
            <person name="Miyazaki R."/>
            <person name="Koto A."/>
            <person name="Miura M."/>
            <person name="Obata F."/>
        </authorList>
    </citation>
    <scope>NUCLEOTIDE SEQUENCE [LARGE SCALE GENOMIC DNA]</scope>
    <source>
        <strain evidence="4 5">Ai</strain>
    </source>
</reference>